<reference evidence="3" key="4">
    <citation type="journal article" date="2020" name="Data Brief">
        <title>Transcriptome dataset of Babesia bovis life stages within vertebrate and invertebrate hosts.</title>
        <authorList>
            <person name="Ueti M.W."/>
            <person name="Johnson W.C."/>
            <person name="Kappmeyer L.S."/>
            <person name="Herndon D.R."/>
            <person name="Mousel M.R."/>
            <person name="Reif K.E."/>
            <person name="Taus N.S."/>
            <person name="Ifeonu O.O."/>
            <person name="Silva J.C."/>
            <person name="Suarez C.E."/>
            <person name="Brayton K.A."/>
        </authorList>
    </citation>
    <scope>NUCLEOTIDE SEQUENCE [LARGE SCALE GENOMIC DNA]</scope>
</reference>
<dbReference type="GeneID" id="5479779"/>
<reference evidence="3" key="5">
    <citation type="journal article" date="2021" name="Int. J. Parasitol.">
        <title>Comparative analysis of gene expression between Babesia bovis blood stages and kinetes allowed by improved genome annotation.</title>
        <authorList>
            <person name="Ueti M.W."/>
            <person name="Johnson W.C."/>
            <person name="Kappmeyer L.S."/>
            <person name="Herndon D.R."/>
            <person name="Mousel M.R."/>
            <person name="Reif K.E."/>
            <person name="Taus N.S."/>
            <person name="Ifeonu O.O."/>
            <person name="Silva J.C."/>
            <person name="Suarez C.E."/>
            <person name="Brayton K.A."/>
        </authorList>
    </citation>
    <scope>NUCLEOTIDE SEQUENCE [LARGE SCALE GENOMIC DNA]</scope>
</reference>
<keyword evidence="3" id="KW-1185">Reference proteome</keyword>
<evidence type="ECO:0000313" key="3">
    <source>
        <dbReference type="Proteomes" id="UP000002173"/>
    </source>
</evidence>
<evidence type="ECO:0000313" key="2">
    <source>
        <dbReference type="EMBL" id="EDO07962.1"/>
    </source>
</evidence>
<dbReference type="OMA" id="SSDRCMR"/>
<dbReference type="KEGG" id="bbo:BBOV_III003990"/>
<dbReference type="EMBL" id="AK440606">
    <property type="protein sequence ID" value="BAN64400.1"/>
    <property type="molecule type" value="mRNA"/>
</dbReference>
<reference evidence="1" key="3">
    <citation type="journal article" date="2014" name="BMC Genomics">
        <title>The Babesia bovis gene and promoter model: an update from full-length EST analysis.</title>
        <authorList>
            <person name="Yamagishi J."/>
            <person name="Wakaguri H."/>
            <person name="Yokoyama N."/>
            <person name="Yamashita R."/>
            <person name="Suzuki Y."/>
            <person name="Xuan X."/>
            <person name="Igarashi I."/>
        </authorList>
    </citation>
    <scope>NUCLEOTIDE SEQUENCE</scope>
    <source>
        <strain evidence="1">Texas</strain>
    </source>
</reference>
<reference evidence="2" key="2">
    <citation type="submission" date="2007-08" db="EMBL/GenBank/DDBJ databases">
        <authorList>
            <person name="Nene V."/>
        </authorList>
    </citation>
    <scope>NUCLEOTIDE SEQUENCE</scope>
    <source>
        <strain evidence="2">T2Bo</strain>
    </source>
</reference>
<dbReference type="VEuPathDB" id="PiroplasmaDB:BBOV_III003990"/>
<gene>
    <name evidence="1 2" type="ORF">BBOV_III003990</name>
</gene>
<dbReference type="AlphaFoldDB" id="A7AN28"/>
<name>A7AN28_BABBO</name>
<dbReference type="EMBL" id="AAXT01000001">
    <property type="protein sequence ID" value="EDO07962.1"/>
    <property type="molecule type" value="Genomic_DNA"/>
</dbReference>
<dbReference type="RefSeq" id="XP_001611530.1">
    <property type="nucleotide sequence ID" value="XM_001611480.1"/>
</dbReference>
<proteinExistence type="evidence at transcript level"/>
<dbReference type="Proteomes" id="UP000002173">
    <property type="component" value="Unassembled WGS sequence"/>
</dbReference>
<accession>A7AN28</accession>
<sequence>MDPKQIGSLVCYGRGKNDKSDCCALSMQPIIRRRRSSQDDTAGVIEPSSLDAAGLPSDQCTREFSARCNRKYHSGTKNTPPPVDMAVYKGLRQHVDFNNREVVTALPGVKPPLTVSALQGKIREQYARVHGATSATLTGTNTVFKPLGINTNAPKSEREANRLRSMGHCRIFFDTLDNDSTQSVVEVPDSRAICADTTHESGVVSNTVVDPLPLEPVPKELTIIGGTRTVYSRDARWQVVTMHMVSIDPSMTDREIENIAREADMQVVTLNLDRNIISHLCNGTGTITCRHTGGEAGLLRFTNLLAQRGIQLYVTDLISKPDTKVTS</sequence>
<evidence type="ECO:0000313" key="1">
    <source>
        <dbReference type="EMBL" id="BAN64400.1"/>
    </source>
</evidence>
<reference evidence="2 3" key="1">
    <citation type="journal article" date="2007" name="PLoS Pathog.">
        <title>Genome sequence of Babesia bovis and comparative analysis of apicomplexan hemoprotozoa.</title>
        <authorList>
            <person name="Brayton K.A."/>
            <person name="Lau A.O.T."/>
            <person name="Herndon D.R."/>
            <person name="Hannick L."/>
            <person name="Kappmeyer L.S."/>
            <person name="Berens S.J."/>
            <person name="Bidwell S.L."/>
            <person name="Brown W.C."/>
            <person name="Crabtree J."/>
            <person name="Fadrosh D."/>
            <person name="Feldblum T."/>
            <person name="Forberger H.A."/>
            <person name="Haas B.J."/>
            <person name="Howell J.M."/>
            <person name="Khouri H."/>
            <person name="Koo H."/>
            <person name="Mann D.J."/>
            <person name="Norimine J."/>
            <person name="Paulsen I.T."/>
            <person name="Radune D."/>
            <person name="Ren Q."/>
            <person name="Smith R.K. Jr."/>
            <person name="Suarez C.E."/>
            <person name="White O."/>
            <person name="Wortman J.R."/>
            <person name="Knowles D.P. Jr."/>
            <person name="McElwain T.F."/>
            <person name="Nene V.M."/>
        </authorList>
    </citation>
    <scope>NUCLEOTIDE SEQUENCE [LARGE SCALE GENOMIC DNA]</scope>
    <source>
        <strain evidence="2">T2Bo</strain>
    </source>
</reference>
<dbReference type="eggNOG" id="ENOG502TN4C">
    <property type="taxonomic scope" value="Eukaryota"/>
</dbReference>
<protein>
    <submittedName>
        <fullName evidence="2">Uncharacterized protein</fullName>
    </submittedName>
</protein>
<organism evidence="2 3">
    <name type="scientific">Babesia bovis</name>
    <dbReference type="NCBI Taxonomy" id="5865"/>
    <lineage>
        <taxon>Eukaryota</taxon>
        <taxon>Sar</taxon>
        <taxon>Alveolata</taxon>
        <taxon>Apicomplexa</taxon>
        <taxon>Aconoidasida</taxon>
        <taxon>Piroplasmida</taxon>
        <taxon>Babesiidae</taxon>
        <taxon>Babesia</taxon>
    </lineage>
</organism>